<accession>A0A0U1L271</accession>
<organism evidence="1 2">
    <name type="scientific">Sporomusa ovata</name>
    <dbReference type="NCBI Taxonomy" id="2378"/>
    <lineage>
        <taxon>Bacteria</taxon>
        <taxon>Bacillati</taxon>
        <taxon>Bacillota</taxon>
        <taxon>Negativicutes</taxon>
        <taxon>Selenomonadales</taxon>
        <taxon>Sporomusaceae</taxon>
        <taxon>Sporomusa</taxon>
    </lineage>
</organism>
<evidence type="ECO:0000313" key="1">
    <source>
        <dbReference type="EMBL" id="CQR73777.1"/>
    </source>
</evidence>
<protein>
    <submittedName>
        <fullName evidence="1">Uncharacterized protein</fullName>
    </submittedName>
</protein>
<keyword evidence="2" id="KW-1185">Reference proteome</keyword>
<dbReference type="AlphaFoldDB" id="A0A0U1L271"/>
<reference evidence="2" key="1">
    <citation type="submission" date="2015-03" db="EMBL/GenBank/DDBJ databases">
        <authorList>
            <person name="Nijsse Bart"/>
        </authorList>
    </citation>
    <scope>NUCLEOTIDE SEQUENCE [LARGE SCALE GENOMIC DNA]</scope>
</reference>
<proteinExistence type="predicted"/>
<name>A0A0U1L271_9FIRM</name>
<gene>
    <name evidence="1" type="ORF">SpAn4DRAFT_0239</name>
</gene>
<evidence type="ECO:0000313" key="2">
    <source>
        <dbReference type="Proteomes" id="UP000049855"/>
    </source>
</evidence>
<dbReference type="Proteomes" id="UP000049855">
    <property type="component" value="Unassembled WGS sequence"/>
</dbReference>
<sequence length="51" mass="5898">MLYVKAKQYETMPAITSEYYFEIIRQGYRDNGIDIEPIVVALSEAKAEILI</sequence>
<dbReference type="EMBL" id="CTRP01000014">
    <property type="protein sequence ID" value="CQR73777.1"/>
    <property type="molecule type" value="Genomic_DNA"/>
</dbReference>